<dbReference type="SMART" id="SM00388">
    <property type="entry name" value="HisKA"/>
    <property type="match status" value="1"/>
</dbReference>
<dbReference type="AlphaFoldDB" id="A0A4U1I634"/>
<dbReference type="SMART" id="SM00387">
    <property type="entry name" value="HATPase_c"/>
    <property type="match status" value="1"/>
</dbReference>
<evidence type="ECO:0000256" key="2">
    <source>
        <dbReference type="ARBA" id="ARBA00012438"/>
    </source>
</evidence>
<dbReference type="Pfam" id="PF07695">
    <property type="entry name" value="7TMR-DISM_7TM"/>
    <property type="match status" value="1"/>
</dbReference>
<organism evidence="9 10">
    <name type="scientific">Trinickia terrae</name>
    <dbReference type="NCBI Taxonomy" id="2571161"/>
    <lineage>
        <taxon>Bacteria</taxon>
        <taxon>Pseudomonadati</taxon>
        <taxon>Pseudomonadota</taxon>
        <taxon>Betaproteobacteria</taxon>
        <taxon>Burkholderiales</taxon>
        <taxon>Burkholderiaceae</taxon>
        <taxon>Trinickia</taxon>
    </lineage>
</organism>
<gene>
    <name evidence="9" type="ORF">FAZ69_13750</name>
</gene>
<keyword evidence="10" id="KW-1185">Reference proteome</keyword>
<dbReference type="OrthoDB" id="9797243at2"/>
<sequence>MTTGTWKRLLLVCLTWWAAQAFAFTPDTAGSQAHRFATLDRVEAFEDVSGKMQLDDVLALTARSPQRFFRVSGDELKVGFSHSAWWLRAVVTNRSPNELPLVLALTEPRLQHVDFYATSGGQWKHEGADPSANLVIQSPESRYPLVSFTLRPGEQLLFLIRVAGDTALTLGPKVYSATAFDALERRAALWDGGLIGGTLALAWCALLISYFSRSVSFLVLAALCVATALYEAADRGYTKLYLWPHAAEWSARSVSVLGCSGMLLFIVFVLRIARTEKTNLPARHVLFGFALLECIAAAGCAFGNLFLFAQVSLYVNALFGVVGSIGIPAVLALRRTPTARIMLLTMTFSFFNFAMNLLQKLGALPASLAWLTSDIQPNPILAIIGLATNLVVLAAWINHVGIQRKEARTELANWQRSEHERLQHEVAQRTSELNEALLDAEEKNQQKIETLGYVSHDLRAPLATITSYARLLMNQTDSKQAPLIHAIERSVNYQLGLIDELVGYAKAELQPLETTPVAIDLPALLDEIAEYAIALCAQLNNDFHFQALTSLPRRLMIDGRRLQQVLLNLLSNASKFTRDGVVMMTVRARELEHQWELGFEVADTGIGIEIEQQSNLFSAFRQIQAVNGSTGLGLFIAQRIVNTMAGDLRVSSAPQQGTSFSFEIIVPVAEDADTSTPPIPRDLSTGSTQIRPRRNDLAALTVPPEGDRRTLAILAKDGRLTDIEQWIETMVRSHPSCDAFLAKLQLCVESLDFAGIEALALAPTAA</sequence>
<evidence type="ECO:0000259" key="8">
    <source>
        <dbReference type="PROSITE" id="PS50109"/>
    </source>
</evidence>
<evidence type="ECO:0000256" key="5">
    <source>
        <dbReference type="ARBA" id="ARBA00022777"/>
    </source>
</evidence>
<feature type="transmembrane region" description="Helical" evidence="6">
    <location>
        <begin position="215"/>
        <end position="233"/>
    </location>
</feature>
<reference evidence="9 10" key="1">
    <citation type="submission" date="2019-04" db="EMBL/GenBank/DDBJ databases">
        <title>Trinickia sp. 7GSK02, isolated from subtropical forest soil.</title>
        <authorList>
            <person name="Gao Z.-H."/>
            <person name="Qiu L.-H."/>
        </authorList>
    </citation>
    <scope>NUCLEOTIDE SEQUENCE [LARGE SCALE GENOMIC DNA]</scope>
    <source>
        <strain evidence="9 10">7GSK02</strain>
    </source>
</reference>
<dbReference type="Gene3D" id="2.60.40.2380">
    <property type="match status" value="1"/>
</dbReference>
<dbReference type="InterPro" id="IPR003594">
    <property type="entry name" value="HATPase_dom"/>
</dbReference>
<evidence type="ECO:0000313" key="9">
    <source>
        <dbReference type="EMBL" id="TKC88802.1"/>
    </source>
</evidence>
<dbReference type="EMBL" id="SWJE01000006">
    <property type="protein sequence ID" value="TKC88802.1"/>
    <property type="molecule type" value="Genomic_DNA"/>
</dbReference>
<dbReference type="Pfam" id="PF07696">
    <property type="entry name" value="7TMR-DISMED2"/>
    <property type="match status" value="1"/>
</dbReference>
<feature type="transmembrane region" description="Helical" evidence="6">
    <location>
        <begin position="313"/>
        <end position="334"/>
    </location>
</feature>
<feature type="chain" id="PRO_5020342236" description="histidine kinase" evidence="7">
    <location>
        <begin position="24"/>
        <end position="766"/>
    </location>
</feature>
<keyword evidence="5 9" id="KW-0418">Kinase</keyword>
<dbReference type="InterPro" id="IPR011622">
    <property type="entry name" value="7TMR_DISM_rcpt_extracell_dom2"/>
</dbReference>
<comment type="caution">
    <text evidence="9">The sequence shown here is derived from an EMBL/GenBank/DDBJ whole genome shotgun (WGS) entry which is preliminary data.</text>
</comment>
<dbReference type="Pfam" id="PF02518">
    <property type="entry name" value="HATPase_c"/>
    <property type="match status" value="1"/>
</dbReference>
<keyword evidence="4" id="KW-0808">Transferase</keyword>
<dbReference type="Gene3D" id="1.10.287.130">
    <property type="match status" value="1"/>
</dbReference>
<dbReference type="PRINTS" id="PR00344">
    <property type="entry name" value="BCTRLSENSOR"/>
</dbReference>
<evidence type="ECO:0000256" key="6">
    <source>
        <dbReference type="SAM" id="Phobius"/>
    </source>
</evidence>
<dbReference type="InterPro" id="IPR011623">
    <property type="entry name" value="7TMR_DISM_rcpt_extracell_dom1"/>
</dbReference>
<feature type="transmembrane region" description="Helical" evidence="6">
    <location>
        <begin position="187"/>
        <end position="208"/>
    </location>
</feature>
<name>A0A4U1I634_9BURK</name>
<keyword evidence="6" id="KW-0812">Transmembrane</keyword>
<dbReference type="RefSeq" id="WP_136895306.1">
    <property type="nucleotide sequence ID" value="NZ_SWJE01000006.1"/>
</dbReference>
<evidence type="ECO:0000256" key="3">
    <source>
        <dbReference type="ARBA" id="ARBA00022553"/>
    </source>
</evidence>
<keyword evidence="7" id="KW-0732">Signal</keyword>
<feature type="signal peptide" evidence="7">
    <location>
        <begin position="1"/>
        <end position="23"/>
    </location>
</feature>
<dbReference type="CDD" id="cd00082">
    <property type="entry name" value="HisKA"/>
    <property type="match status" value="1"/>
</dbReference>
<feature type="transmembrane region" description="Helical" evidence="6">
    <location>
        <begin position="379"/>
        <end position="398"/>
    </location>
</feature>
<dbReference type="EC" id="2.7.13.3" evidence="2"/>
<evidence type="ECO:0000256" key="1">
    <source>
        <dbReference type="ARBA" id="ARBA00000085"/>
    </source>
</evidence>
<proteinExistence type="predicted"/>
<protein>
    <recommendedName>
        <fullName evidence="2">histidine kinase</fullName>
        <ecNumber evidence="2">2.7.13.3</ecNumber>
    </recommendedName>
</protein>
<keyword evidence="6" id="KW-1133">Transmembrane helix</keyword>
<dbReference type="InterPro" id="IPR036890">
    <property type="entry name" value="HATPase_C_sf"/>
</dbReference>
<dbReference type="InterPro" id="IPR003661">
    <property type="entry name" value="HisK_dim/P_dom"/>
</dbReference>
<comment type="catalytic activity">
    <reaction evidence="1">
        <text>ATP + protein L-histidine = ADP + protein N-phospho-L-histidine.</text>
        <dbReference type="EC" id="2.7.13.3"/>
    </reaction>
</comment>
<dbReference type="PROSITE" id="PS50109">
    <property type="entry name" value="HIS_KIN"/>
    <property type="match status" value="1"/>
</dbReference>
<dbReference type="SUPFAM" id="SSF47384">
    <property type="entry name" value="Homodimeric domain of signal transducing histidine kinase"/>
    <property type="match status" value="1"/>
</dbReference>
<dbReference type="Pfam" id="PF00512">
    <property type="entry name" value="HisKA"/>
    <property type="match status" value="1"/>
</dbReference>
<dbReference type="InterPro" id="IPR036097">
    <property type="entry name" value="HisK_dim/P_sf"/>
</dbReference>
<dbReference type="Proteomes" id="UP000305539">
    <property type="component" value="Unassembled WGS sequence"/>
</dbReference>
<evidence type="ECO:0000256" key="4">
    <source>
        <dbReference type="ARBA" id="ARBA00022679"/>
    </source>
</evidence>
<dbReference type="InterPro" id="IPR004358">
    <property type="entry name" value="Sig_transdc_His_kin-like_C"/>
</dbReference>
<dbReference type="InterPro" id="IPR005467">
    <property type="entry name" value="His_kinase_dom"/>
</dbReference>
<feature type="transmembrane region" description="Helical" evidence="6">
    <location>
        <begin position="341"/>
        <end position="359"/>
    </location>
</feature>
<feature type="transmembrane region" description="Helical" evidence="6">
    <location>
        <begin position="285"/>
        <end position="307"/>
    </location>
</feature>
<keyword evidence="6" id="KW-0472">Membrane</keyword>
<dbReference type="GO" id="GO:0000155">
    <property type="term" value="F:phosphorelay sensor kinase activity"/>
    <property type="evidence" value="ECO:0007669"/>
    <property type="project" value="InterPro"/>
</dbReference>
<feature type="domain" description="Histidine kinase" evidence="8">
    <location>
        <begin position="453"/>
        <end position="668"/>
    </location>
</feature>
<evidence type="ECO:0000313" key="10">
    <source>
        <dbReference type="Proteomes" id="UP000305539"/>
    </source>
</evidence>
<accession>A0A4U1I634</accession>
<dbReference type="Gene3D" id="3.30.565.10">
    <property type="entry name" value="Histidine kinase-like ATPase, C-terminal domain"/>
    <property type="match status" value="1"/>
</dbReference>
<dbReference type="SUPFAM" id="SSF55874">
    <property type="entry name" value="ATPase domain of HSP90 chaperone/DNA topoisomerase II/histidine kinase"/>
    <property type="match status" value="1"/>
</dbReference>
<feature type="transmembrane region" description="Helical" evidence="6">
    <location>
        <begin position="253"/>
        <end position="273"/>
    </location>
</feature>
<keyword evidence="3" id="KW-0597">Phosphoprotein</keyword>
<evidence type="ECO:0000256" key="7">
    <source>
        <dbReference type="SAM" id="SignalP"/>
    </source>
</evidence>
<dbReference type="PANTHER" id="PTHR43047">
    <property type="entry name" value="TWO-COMPONENT HISTIDINE PROTEIN KINASE"/>
    <property type="match status" value="1"/>
</dbReference>